<evidence type="ECO:0000256" key="1">
    <source>
        <dbReference type="SAM" id="Phobius"/>
    </source>
</evidence>
<keyword evidence="1" id="KW-0812">Transmembrane</keyword>
<keyword evidence="3" id="KW-1185">Reference proteome</keyword>
<feature type="transmembrane region" description="Helical" evidence="1">
    <location>
        <begin position="81"/>
        <end position="106"/>
    </location>
</feature>
<gene>
    <name evidence="2" type="ORF">P691DRAFT_781527</name>
</gene>
<protein>
    <submittedName>
        <fullName evidence="2">Uncharacterized protein</fullName>
    </submittedName>
</protein>
<dbReference type="Proteomes" id="UP000807342">
    <property type="component" value="Unassembled WGS sequence"/>
</dbReference>
<keyword evidence="1" id="KW-0472">Membrane</keyword>
<keyword evidence="1" id="KW-1133">Transmembrane helix</keyword>
<comment type="caution">
    <text evidence="2">The sequence shown here is derived from an EMBL/GenBank/DDBJ whole genome shotgun (WGS) entry which is preliminary data.</text>
</comment>
<accession>A0A9P5WZE5</accession>
<organism evidence="2 3">
    <name type="scientific">Macrolepiota fuliginosa MF-IS2</name>
    <dbReference type="NCBI Taxonomy" id="1400762"/>
    <lineage>
        <taxon>Eukaryota</taxon>
        <taxon>Fungi</taxon>
        <taxon>Dikarya</taxon>
        <taxon>Basidiomycota</taxon>
        <taxon>Agaricomycotina</taxon>
        <taxon>Agaricomycetes</taxon>
        <taxon>Agaricomycetidae</taxon>
        <taxon>Agaricales</taxon>
        <taxon>Agaricineae</taxon>
        <taxon>Agaricaceae</taxon>
        <taxon>Macrolepiota</taxon>
    </lineage>
</organism>
<sequence>MNPSPSTLALLYDLWKTYYIVNVRIKLPMHAHELIDPGISRSYQSSFSNGFAPYYKSLGLSWQIRNVWAGKWPPQYCTDTVVYASMWLSVFGLIVSELSFILRVYVLWGASRLVAIFLSLLAMGLTSSLMLIPPELMAASESIHGSGVPQDCTSISSSRNGDISPAALSGSTIALAVDTGRYGGTQSFISVTIATHVAVVIAGIVLAIYLTNPDQALVSIQRPNKYPNYGNRTFSFGQDLATAYSMSELSTLRFVTHESQIDE</sequence>
<feature type="transmembrane region" description="Helical" evidence="1">
    <location>
        <begin position="113"/>
        <end position="132"/>
    </location>
</feature>
<reference evidence="2" key="1">
    <citation type="submission" date="2020-11" db="EMBL/GenBank/DDBJ databases">
        <authorList>
            <consortium name="DOE Joint Genome Institute"/>
            <person name="Ahrendt S."/>
            <person name="Riley R."/>
            <person name="Andreopoulos W."/>
            <person name="Labutti K."/>
            <person name="Pangilinan J."/>
            <person name="Ruiz-Duenas F.J."/>
            <person name="Barrasa J.M."/>
            <person name="Sanchez-Garcia M."/>
            <person name="Camarero S."/>
            <person name="Miyauchi S."/>
            <person name="Serrano A."/>
            <person name="Linde D."/>
            <person name="Babiker R."/>
            <person name="Drula E."/>
            <person name="Ayuso-Fernandez I."/>
            <person name="Pacheco R."/>
            <person name="Padilla G."/>
            <person name="Ferreira P."/>
            <person name="Barriuso J."/>
            <person name="Kellner H."/>
            <person name="Castanera R."/>
            <person name="Alfaro M."/>
            <person name="Ramirez L."/>
            <person name="Pisabarro A.G."/>
            <person name="Kuo A."/>
            <person name="Tritt A."/>
            <person name="Lipzen A."/>
            <person name="He G."/>
            <person name="Yan M."/>
            <person name="Ng V."/>
            <person name="Cullen D."/>
            <person name="Martin F."/>
            <person name="Rosso M.-N."/>
            <person name="Henrissat B."/>
            <person name="Hibbett D."/>
            <person name="Martinez A.T."/>
            <person name="Grigoriev I.V."/>
        </authorList>
    </citation>
    <scope>NUCLEOTIDE SEQUENCE</scope>
    <source>
        <strain evidence="2">MF-IS2</strain>
    </source>
</reference>
<dbReference type="EMBL" id="MU152291">
    <property type="protein sequence ID" value="KAF9440744.1"/>
    <property type="molecule type" value="Genomic_DNA"/>
</dbReference>
<name>A0A9P5WZE5_9AGAR</name>
<dbReference type="OrthoDB" id="3258863at2759"/>
<evidence type="ECO:0000313" key="3">
    <source>
        <dbReference type="Proteomes" id="UP000807342"/>
    </source>
</evidence>
<evidence type="ECO:0000313" key="2">
    <source>
        <dbReference type="EMBL" id="KAF9440744.1"/>
    </source>
</evidence>
<proteinExistence type="predicted"/>
<feature type="transmembrane region" description="Helical" evidence="1">
    <location>
        <begin position="188"/>
        <end position="210"/>
    </location>
</feature>
<dbReference type="AlphaFoldDB" id="A0A9P5WZE5"/>